<protein>
    <submittedName>
        <fullName evidence="2">Uncharacterized protein</fullName>
    </submittedName>
</protein>
<evidence type="ECO:0000256" key="1">
    <source>
        <dbReference type="SAM" id="MobiDB-lite"/>
    </source>
</evidence>
<feature type="compositionally biased region" description="Low complexity" evidence="1">
    <location>
        <begin position="82"/>
        <end position="93"/>
    </location>
</feature>
<sequence length="143" mass="15302">MRPARHATIPERNPHMSEYGDFSMGHESGGLEQLHQEAGSEQDYNSQFGVFGQDHSAAESTDFETGRHVEFTGADGSHFESTDYTSYSNDSTESDSVFAAEGSESSHFAEFSGLDALRAQFDTSFAEGTQLSGGDAGLSIASA</sequence>
<reference evidence="2 3" key="1">
    <citation type="journal article" date="2019" name="Int. J. Syst. Evol. Microbiol.">
        <title>The Global Catalogue of Microorganisms (GCM) 10K type strain sequencing project: providing services to taxonomists for standard genome sequencing and annotation.</title>
        <authorList>
            <consortium name="The Broad Institute Genomics Platform"/>
            <consortium name="The Broad Institute Genome Sequencing Center for Infectious Disease"/>
            <person name="Wu L."/>
            <person name="Ma J."/>
        </authorList>
    </citation>
    <scope>NUCLEOTIDE SEQUENCE [LARGE SCALE GENOMIC DNA]</scope>
    <source>
        <strain evidence="2 3">JCM 3272</strain>
    </source>
</reference>
<comment type="caution">
    <text evidence="2">The sequence shown here is derived from an EMBL/GenBank/DDBJ whole genome shotgun (WGS) entry which is preliminary data.</text>
</comment>
<proteinExistence type="predicted"/>
<accession>A0ABN3HAQ3</accession>
<keyword evidence="3" id="KW-1185">Reference proteome</keyword>
<evidence type="ECO:0000313" key="2">
    <source>
        <dbReference type="EMBL" id="GAA2374342.1"/>
    </source>
</evidence>
<dbReference type="Proteomes" id="UP001501444">
    <property type="component" value="Unassembled WGS sequence"/>
</dbReference>
<gene>
    <name evidence="2" type="ORF">GCM10010170_077340</name>
</gene>
<evidence type="ECO:0000313" key="3">
    <source>
        <dbReference type="Proteomes" id="UP001501444"/>
    </source>
</evidence>
<feature type="region of interest" description="Disordered" evidence="1">
    <location>
        <begin position="1"/>
        <end position="93"/>
    </location>
</feature>
<dbReference type="EMBL" id="BAAARV010000075">
    <property type="protein sequence ID" value="GAA2374342.1"/>
    <property type="molecule type" value="Genomic_DNA"/>
</dbReference>
<organism evidence="2 3">
    <name type="scientific">Dactylosporangium salmoneum</name>
    <dbReference type="NCBI Taxonomy" id="53361"/>
    <lineage>
        <taxon>Bacteria</taxon>
        <taxon>Bacillati</taxon>
        <taxon>Actinomycetota</taxon>
        <taxon>Actinomycetes</taxon>
        <taxon>Micromonosporales</taxon>
        <taxon>Micromonosporaceae</taxon>
        <taxon>Dactylosporangium</taxon>
    </lineage>
</organism>
<name>A0ABN3HAQ3_9ACTN</name>